<evidence type="ECO:0000313" key="3">
    <source>
        <dbReference type="Proteomes" id="UP001556367"/>
    </source>
</evidence>
<proteinExistence type="predicted"/>
<sequence length="80" mass="8286">MRGPRGDADDPGFSGTRPTPFTAPNRPSPSSSRESSSAQSSALSHPEPISSPVQYDVSVQPSQSSASSASDDRKSAPRTP</sequence>
<evidence type="ECO:0000313" key="2">
    <source>
        <dbReference type="EMBL" id="KAL0949957.1"/>
    </source>
</evidence>
<gene>
    <name evidence="2" type="ORF">HGRIS_009977</name>
</gene>
<keyword evidence="3" id="KW-1185">Reference proteome</keyword>
<accession>A0ABR3J2U7</accession>
<feature type="compositionally biased region" description="Basic and acidic residues" evidence="1">
    <location>
        <begin position="70"/>
        <end position="80"/>
    </location>
</feature>
<dbReference type="EMBL" id="JASNQZ010000012">
    <property type="protein sequence ID" value="KAL0949957.1"/>
    <property type="molecule type" value="Genomic_DNA"/>
</dbReference>
<reference evidence="3" key="1">
    <citation type="submission" date="2024-06" db="EMBL/GenBank/DDBJ databases">
        <title>Multi-omics analyses provide insights into the biosynthesis of the anticancer antibiotic pleurotin in Hohenbuehelia grisea.</title>
        <authorList>
            <person name="Weaver J.A."/>
            <person name="Alberti F."/>
        </authorList>
    </citation>
    <scope>NUCLEOTIDE SEQUENCE [LARGE SCALE GENOMIC DNA]</scope>
    <source>
        <strain evidence="3">T-177</strain>
    </source>
</reference>
<dbReference type="Proteomes" id="UP001556367">
    <property type="component" value="Unassembled WGS sequence"/>
</dbReference>
<feature type="compositionally biased region" description="Low complexity" evidence="1">
    <location>
        <begin position="56"/>
        <end position="69"/>
    </location>
</feature>
<organism evidence="2 3">
    <name type="scientific">Hohenbuehelia grisea</name>
    <dbReference type="NCBI Taxonomy" id="104357"/>
    <lineage>
        <taxon>Eukaryota</taxon>
        <taxon>Fungi</taxon>
        <taxon>Dikarya</taxon>
        <taxon>Basidiomycota</taxon>
        <taxon>Agaricomycotina</taxon>
        <taxon>Agaricomycetes</taxon>
        <taxon>Agaricomycetidae</taxon>
        <taxon>Agaricales</taxon>
        <taxon>Pleurotineae</taxon>
        <taxon>Pleurotaceae</taxon>
        <taxon>Hohenbuehelia</taxon>
    </lineage>
</organism>
<protein>
    <submittedName>
        <fullName evidence="2">Uncharacterized protein</fullName>
    </submittedName>
</protein>
<comment type="caution">
    <text evidence="2">The sequence shown here is derived from an EMBL/GenBank/DDBJ whole genome shotgun (WGS) entry which is preliminary data.</text>
</comment>
<name>A0ABR3J2U7_9AGAR</name>
<feature type="region of interest" description="Disordered" evidence="1">
    <location>
        <begin position="1"/>
        <end position="80"/>
    </location>
</feature>
<evidence type="ECO:0000256" key="1">
    <source>
        <dbReference type="SAM" id="MobiDB-lite"/>
    </source>
</evidence>
<feature type="compositionally biased region" description="Low complexity" evidence="1">
    <location>
        <begin position="28"/>
        <end position="44"/>
    </location>
</feature>